<evidence type="ECO:0000256" key="3">
    <source>
        <dbReference type="SAM" id="SignalP"/>
    </source>
</evidence>
<protein>
    <submittedName>
        <fullName evidence="4">Uncharacterized protein</fullName>
    </submittedName>
</protein>
<dbReference type="PANTHER" id="PTHR16861">
    <property type="entry name" value="GLYCOPROTEIN 38"/>
    <property type="match status" value="1"/>
</dbReference>
<proteinExistence type="predicted"/>
<evidence type="ECO:0000256" key="1">
    <source>
        <dbReference type="SAM" id="MobiDB-lite"/>
    </source>
</evidence>
<evidence type="ECO:0000256" key="2">
    <source>
        <dbReference type="SAM" id="Phobius"/>
    </source>
</evidence>
<name>A0AAV2QV68_MEGNR</name>
<organism evidence="4 5">
    <name type="scientific">Meganyctiphanes norvegica</name>
    <name type="common">Northern krill</name>
    <name type="synonym">Thysanopoda norvegica</name>
    <dbReference type="NCBI Taxonomy" id="48144"/>
    <lineage>
        <taxon>Eukaryota</taxon>
        <taxon>Metazoa</taxon>
        <taxon>Ecdysozoa</taxon>
        <taxon>Arthropoda</taxon>
        <taxon>Crustacea</taxon>
        <taxon>Multicrustacea</taxon>
        <taxon>Malacostraca</taxon>
        <taxon>Eumalacostraca</taxon>
        <taxon>Eucarida</taxon>
        <taxon>Euphausiacea</taxon>
        <taxon>Euphausiidae</taxon>
        <taxon>Meganyctiphanes</taxon>
    </lineage>
</organism>
<dbReference type="PANTHER" id="PTHR16861:SF4">
    <property type="entry name" value="SH3 DOMAIN PROTEIN (AFU_ORTHOLOGUE AFUA_1G13610)"/>
    <property type="match status" value="1"/>
</dbReference>
<dbReference type="Proteomes" id="UP001497623">
    <property type="component" value="Unassembled WGS sequence"/>
</dbReference>
<evidence type="ECO:0000313" key="4">
    <source>
        <dbReference type="EMBL" id="CAL4097563.1"/>
    </source>
</evidence>
<keyword evidence="2" id="KW-0472">Membrane</keyword>
<gene>
    <name evidence="4" type="ORF">MNOR_LOCUS16020</name>
</gene>
<evidence type="ECO:0000313" key="5">
    <source>
        <dbReference type="Proteomes" id="UP001497623"/>
    </source>
</evidence>
<reference evidence="4 5" key="1">
    <citation type="submission" date="2024-05" db="EMBL/GenBank/DDBJ databases">
        <authorList>
            <person name="Wallberg A."/>
        </authorList>
    </citation>
    <scope>NUCLEOTIDE SEQUENCE [LARGE SCALE GENOMIC DNA]</scope>
</reference>
<feature type="chain" id="PRO_5043640522" evidence="3">
    <location>
        <begin position="20"/>
        <end position="119"/>
    </location>
</feature>
<keyword evidence="2" id="KW-0812">Transmembrane</keyword>
<dbReference type="EMBL" id="CAXKWB010010319">
    <property type="protein sequence ID" value="CAL4097563.1"/>
    <property type="molecule type" value="Genomic_DNA"/>
</dbReference>
<feature type="region of interest" description="Disordered" evidence="1">
    <location>
        <begin position="44"/>
        <end position="86"/>
    </location>
</feature>
<sequence length="119" mass="11810">MKLLLPLATVALVLAAVAAAPQDHKHQVAPGAAAEHLLKVEISPSTSASSVTPTEPLTSTAASTTTTDDGTGPTDDGGDDGDEGLSDGEIAGIVIGSLAGVGLIGGGVFFMHKKKMLCF</sequence>
<feature type="compositionally biased region" description="Acidic residues" evidence="1">
    <location>
        <begin position="76"/>
        <end position="86"/>
    </location>
</feature>
<dbReference type="AlphaFoldDB" id="A0AAV2QV68"/>
<keyword evidence="2" id="KW-1133">Transmembrane helix</keyword>
<feature type="signal peptide" evidence="3">
    <location>
        <begin position="1"/>
        <end position="19"/>
    </location>
</feature>
<feature type="compositionally biased region" description="Low complexity" evidence="1">
    <location>
        <begin position="44"/>
        <end position="74"/>
    </location>
</feature>
<comment type="caution">
    <text evidence="4">The sequence shown here is derived from an EMBL/GenBank/DDBJ whole genome shotgun (WGS) entry which is preliminary data.</text>
</comment>
<keyword evidence="5" id="KW-1185">Reference proteome</keyword>
<accession>A0AAV2QV68</accession>
<feature type="transmembrane region" description="Helical" evidence="2">
    <location>
        <begin position="90"/>
        <end position="111"/>
    </location>
</feature>
<keyword evidence="3" id="KW-0732">Signal</keyword>